<sequence length="181" mass="19815">MVLPDTAPEIAPATKPVENDDLGDAFARSPSDAFRSVSDHGRGLRSQELGSIRSSSRFAGSSSGIYFLRTVCDEIAKADTSKNLTSAPSVNLRFIPGEDERGGDSNGCLWHASEVASTADAIWPSFDDLVGLISYNYIRGWRGKIPPLRFTANLFCFATIPRLWCYEYCGDHLSSNRVFPT</sequence>
<proteinExistence type="predicted"/>
<accession>S8AC47</accession>
<feature type="region of interest" description="Disordered" evidence="1">
    <location>
        <begin position="1"/>
        <end position="24"/>
    </location>
</feature>
<evidence type="ECO:0000313" key="2">
    <source>
        <dbReference type="EMBL" id="EPS38676.1"/>
    </source>
</evidence>
<dbReference type="OrthoDB" id="3266505at2759"/>
<dbReference type="HOGENOM" id="CLU_1488961_0_0_1"/>
<dbReference type="Proteomes" id="UP000015100">
    <property type="component" value="Unassembled WGS sequence"/>
</dbReference>
<evidence type="ECO:0000256" key="1">
    <source>
        <dbReference type="SAM" id="MobiDB-lite"/>
    </source>
</evidence>
<keyword evidence="3" id="KW-1185">Reference proteome</keyword>
<name>S8AC47_DACHA</name>
<dbReference type="EMBL" id="AQGS01000532">
    <property type="protein sequence ID" value="EPS38676.1"/>
    <property type="molecule type" value="Genomic_DNA"/>
</dbReference>
<organism evidence="2 3">
    <name type="scientific">Dactylellina haptotyla (strain CBS 200.50)</name>
    <name type="common">Nematode-trapping fungus</name>
    <name type="synonym">Monacrosporium haptotylum</name>
    <dbReference type="NCBI Taxonomy" id="1284197"/>
    <lineage>
        <taxon>Eukaryota</taxon>
        <taxon>Fungi</taxon>
        <taxon>Dikarya</taxon>
        <taxon>Ascomycota</taxon>
        <taxon>Pezizomycotina</taxon>
        <taxon>Orbiliomycetes</taxon>
        <taxon>Orbiliales</taxon>
        <taxon>Orbiliaceae</taxon>
        <taxon>Dactylellina</taxon>
    </lineage>
</organism>
<dbReference type="AlphaFoldDB" id="S8AC47"/>
<evidence type="ECO:0000313" key="3">
    <source>
        <dbReference type="Proteomes" id="UP000015100"/>
    </source>
</evidence>
<dbReference type="STRING" id="1284197.S8AC47"/>
<protein>
    <submittedName>
        <fullName evidence="2">Uncharacterized protein</fullName>
    </submittedName>
</protein>
<reference evidence="3" key="2">
    <citation type="submission" date="2013-04" db="EMBL/GenBank/DDBJ databases">
        <title>Genomic mechanisms accounting for the adaptation to parasitism in nematode-trapping fungi.</title>
        <authorList>
            <person name="Ahren D.G."/>
        </authorList>
    </citation>
    <scope>NUCLEOTIDE SEQUENCE [LARGE SCALE GENOMIC DNA]</scope>
    <source>
        <strain evidence="3">CBS 200.50</strain>
    </source>
</reference>
<gene>
    <name evidence="2" type="ORF">H072_7515</name>
</gene>
<reference evidence="2 3" key="1">
    <citation type="journal article" date="2013" name="PLoS Genet.">
        <title>Genomic mechanisms accounting for the adaptation to parasitism in nematode-trapping fungi.</title>
        <authorList>
            <person name="Meerupati T."/>
            <person name="Andersson K.M."/>
            <person name="Friman E."/>
            <person name="Kumar D."/>
            <person name="Tunlid A."/>
            <person name="Ahren D."/>
        </authorList>
    </citation>
    <scope>NUCLEOTIDE SEQUENCE [LARGE SCALE GENOMIC DNA]</scope>
    <source>
        <strain evidence="2 3">CBS 200.50</strain>
    </source>
</reference>
<comment type="caution">
    <text evidence="2">The sequence shown here is derived from an EMBL/GenBank/DDBJ whole genome shotgun (WGS) entry which is preliminary data.</text>
</comment>